<evidence type="ECO:0000256" key="1">
    <source>
        <dbReference type="ARBA" id="ARBA00004193"/>
    </source>
</evidence>
<dbReference type="CDD" id="cd01146">
    <property type="entry name" value="FhuD"/>
    <property type="match status" value="1"/>
</dbReference>
<dbReference type="PANTHER" id="PTHR30532:SF29">
    <property type="entry name" value="FE(3+) DICITRATE-BINDING PERIPLASMIC PROTEIN"/>
    <property type="match status" value="1"/>
</dbReference>
<feature type="coiled-coil region" evidence="5">
    <location>
        <begin position="187"/>
        <end position="214"/>
    </location>
</feature>
<dbReference type="RefSeq" id="WP_307391510.1">
    <property type="nucleotide sequence ID" value="NZ_BAAADK010000010.1"/>
</dbReference>
<feature type="signal peptide" evidence="7">
    <location>
        <begin position="1"/>
        <end position="19"/>
    </location>
</feature>
<dbReference type="EMBL" id="JAUSTY010000003">
    <property type="protein sequence ID" value="MDQ0165022.1"/>
    <property type="molecule type" value="Genomic_DNA"/>
</dbReference>
<evidence type="ECO:0000313" key="10">
    <source>
        <dbReference type="Proteomes" id="UP001235840"/>
    </source>
</evidence>
<dbReference type="PANTHER" id="PTHR30532">
    <property type="entry name" value="IRON III DICITRATE-BINDING PERIPLASMIC PROTEIN"/>
    <property type="match status" value="1"/>
</dbReference>
<protein>
    <submittedName>
        <fullName evidence="9">Iron complex transport system substrate-binding protein</fullName>
    </submittedName>
</protein>
<feature type="compositionally biased region" description="Low complexity" evidence="6">
    <location>
        <begin position="28"/>
        <end position="38"/>
    </location>
</feature>
<evidence type="ECO:0000256" key="7">
    <source>
        <dbReference type="SAM" id="SignalP"/>
    </source>
</evidence>
<dbReference type="PROSITE" id="PS50983">
    <property type="entry name" value="FE_B12_PBP"/>
    <property type="match status" value="1"/>
</dbReference>
<dbReference type="InterPro" id="IPR051313">
    <property type="entry name" value="Bact_iron-sidero_bind"/>
</dbReference>
<proteinExistence type="inferred from homology"/>
<comment type="caution">
    <text evidence="9">The sequence shown here is derived from an EMBL/GenBank/DDBJ whole genome shotgun (WGS) entry which is preliminary data.</text>
</comment>
<dbReference type="InterPro" id="IPR002491">
    <property type="entry name" value="ABC_transptr_periplasmic_BD"/>
</dbReference>
<dbReference type="Gene3D" id="3.40.50.1980">
    <property type="entry name" value="Nitrogenase molybdenum iron protein domain"/>
    <property type="match status" value="2"/>
</dbReference>
<evidence type="ECO:0000256" key="3">
    <source>
        <dbReference type="ARBA" id="ARBA00022448"/>
    </source>
</evidence>
<evidence type="ECO:0000256" key="4">
    <source>
        <dbReference type="ARBA" id="ARBA00022729"/>
    </source>
</evidence>
<evidence type="ECO:0000256" key="5">
    <source>
        <dbReference type="SAM" id="Coils"/>
    </source>
</evidence>
<evidence type="ECO:0000256" key="6">
    <source>
        <dbReference type="SAM" id="MobiDB-lite"/>
    </source>
</evidence>
<dbReference type="PROSITE" id="PS51257">
    <property type="entry name" value="PROKAR_LIPOPROTEIN"/>
    <property type="match status" value="1"/>
</dbReference>
<dbReference type="SUPFAM" id="SSF53807">
    <property type="entry name" value="Helical backbone' metal receptor"/>
    <property type="match status" value="1"/>
</dbReference>
<evidence type="ECO:0000313" key="9">
    <source>
        <dbReference type="EMBL" id="MDQ0165022.1"/>
    </source>
</evidence>
<keyword evidence="5" id="KW-0175">Coiled coil</keyword>
<name>A0ABT9VVJ7_9BACI</name>
<sequence length="343" mass="37963">MNKKLWLLALCLTCLFVLAACSQQAEEAPETEAPAQDATSEEEQTEQSETADASRSIEHVLGETTLDQPAQKIVALEWTYAENLLALGVKPTGVSDIEGYNTWVPGDTIPDDVVDVGTRQEPNLEVIGQLQPDLIIAAKSRHEGIKDQLELIAPTIFFDSYPADEEFDQYQEMVETFEKIAVAVDKEDQAKQVLQDLEQVYADAKEQLSEANLSTDEFVITQAFSAAQTPTLRLFTPNSMVSVILEKIGLSNAYESEAFEIYGFTQTGIEALPALEDSNFIYIVQEDDNIFENQLSGNAVWTNLAFVQEDRLYALPGDTWTFGGPSSAKTLVEQVVQTMVNNE</sequence>
<evidence type="ECO:0000259" key="8">
    <source>
        <dbReference type="PROSITE" id="PS50983"/>
    </source>
</evidence>
<feature type="region of interest" description="Disordered" evidence="6">
    <location>
        <begin position="28"/>
        <end position="54"/>
    </location>
</feature>
<keyword evidence="10" id="KW-1185">Reference proteome</keyword>
<dbReference type="Proteomes" id="UP001235840">
    <property type="component" value="Unassembled WGS sequence"/>
</dbReference>
<keyword evidence="4 7" id="KW-0732">Signal</keyword>
<keyword evidence="3" id="KW-0813">Transport</keyword>
<feature type="domain" description="Fe/B12 periplasmic-binding" evidence="8">
    <location>
        <begin position="72"/>
        <end position="343"/>
    </location>
</feature>
<feature type="chain" id="PRO_5045252051" evidence="7">
    <location>
        <begin position="20"/>
        <end position="343"/>
    </location>
</feature>
<dbReference type="PRINTS" id="PR01715">
    <property type="entry name" value="FERRIBNDNGPP"/>
</dbReference>
<gene>
    <name evidence="9" type="ORF">J2S11_000922</name>
</gene>
<dbReference type="Pfam" id="PF01497">
    <property type="entry name" value="Peripla_BP_2"/>
    <property type="match status" value="1"/>
</dbReference>
<organism evidence="9 10">
    <name type="scientific">Caldalkalibacillus horti</name>
    <dbReference type="NCBI Taxonomy" id="77523"/>
    <lineage>
        <taxon>Bacteria</taxon>
        <taxon>Bacillati</taxon>
        <taxon>Bacillota</taxon>
        <taxon>Bacilli</taxon>
        <taxon>Bacillales</taxon>
        <taxon>Bacillaceae</taxon>
        <taxon>Caldalkalibacillus</taxon>
    </lineage>
</organism>
<reference evidence="9 10" key="1">
    <citation type="submission" date="2023-07" db="EMBL/GenBank/DDBJ databases">
        <title>Genomic Encyclopedia of Type Strains, Phase IV (KMG-IV): sequencing the most valuable type-strain genomes for metagenomic binning, comparative biology and taxonomic classification.</title>
        <authorList>
            <person name="Goeker M."/>
        </authorList>
    </citation>
    <scope>NUCLEOTIDE SEQUENCE [LARGE SCALE GENOMIC DNA]</scope>
    <source>
        <strain evidence="9 10">DSM 12751</strain>
    </source>
</reference>
<accession>A0ABT9VVJ7</accession>
<comment type="similarity">
    <text evidence="2">Belongs to the bacterial solute-binding protein 8 family.</text>
</comment>
<evidence type="ECO:0000256" key="2">
    <source>
        <dbReference type="ARBA" id="ARBA00008814"/>
    </source>
</evidence>
<comment type="subcellular location">
    <subcellularLocation>
        <location evidence="1">Cell membrane</location>
        <topology evidence="1">Lipid-anchor</topology>
    </subcellularLocation>
</comment>